<sequence>MVMLVAIYSYRYRSVDDVNNGEFGSALTFSMKELNKLKSIFDEESITEYQKLAEIEKNKKDLFN</sequence>
<dbReference type="EMBL" id="CP035807">
    <property type="protein sequence ID" value="QEN03315.1"/>
    <property type="molecule type" value="Genomic_DNA"/>
</dbReference>
<organism evidence="1 2">
    <name type="scientific">Thiospirochaeta perfilievii</name>
    <dbReference type="NCBI Taxonomy" id="252967"/>
    <lineage>
        <taxon>Bacteria</taxon>
        <taxon>Pseudomonadati</taxon>
        <taxon>Spirochaetota</taxon>
        <taxon>Spirochaetia</taxon>
        <taxon>Spirochaetales</taxon>
        <taxon>Spirochaetaceae</taxon>
        <taxon>Thiospirochaeta</taxon>
    </lineage>
</organism>
<dbReference type="KEGG" id="sper:EW093_00870"/>
<reference evidence="1 2" key="1">
    <citation type="submission" date="2019-02" db="EMBL/GenBank/DDBJ databases">
        <authorList>
            <person name="Fomenkov A."/>
            <person name="Dubinina G."/>
            <person name="Grabovich M."/>
            <person name="Vincze T."/>
            <person name="Roberts R.J."/>
        </authorList>
    </citation>
    <scope>NUCLEOTIDE SEQUENCE [LARGE SCALE GENOMIC DNA]</scope>
    <source>
        <strain evidence="1 2">P</strain>
    </source>
</reference>
<gene>
    <name evidence="1" type="ORF">EW093_00870</name>
</gene>
<protein>
    <submittedName>
        <fullName evidence="1">Uncharacterized protein</fullName>
    </submittedName>
</protein>
<evidence type="ECO:0000313" key="2">
    <source>
        <dbReference type="Proteomes" id="UP000323824"/>
    </source>
</evidence>
<name>A0A5C1Q5R8_9SPIO</name>
<dbReference type="AlphaFoldDB" id="A0A5C1Q5R8"/>
<keyword evidence="2" id="KW-1185">Reference proteome</keyword>
<dbReference type="Proteomes" id="UP000323824">
    <property type="component" value="Chromosome"/>
</dbReference>
<proteinExistence type="predicted"/>
<accession>A0A5C1Q5R8</accession>
<reference evidence="1 2" key="2">
    <citation type="submission" date="2019-09" db="EMBL/GenBank/DDBJ databases">
        <title>Complete Genome Sequence and Methylome Analysis of free living Spirochaetas.</title>
        <authorList>
            <person name="Leshcheva N."/>
            <person name="Mikheeva N."/>
        </authorList>
    </citation>
    <scope>NUCLEOTIDE SEQUENCE [LARGE SCALE GENOMIC DNA]</scope>
    <source>
        <strain evidence="1 2">P</strain>
    </source>
</reference>
<dbReference type="RefSeq" id="WP_149566575.1">
    <property type="nucleotide sequence ID" value="NZ_CP035807.1"/>
</dbReference>
<evidence type="ECO:0000313" key="1">
    <source>
        <dbReference type="EMBL" id="QEN03315.1"/>
    </source>
</evidence>